<dbReference type="Pfam" id="PF20231">
    <property type="entry name" value="DUF6589"/>
    <property type="match status" value="1"/>
</dbReference>
<dbReference type="Proteomes" id="UP000277212">
    <property type="component" value="Unassembled WGS sequence"/>
</dbReference>
<organism evidence="2 3">
    <name type="scientific">Fusarium kuroshium</name>
    <dbReference type="NCBI Taxonomy" id="2010991"/>
    <lineage>
        <taxon>Eukaryota</taxon>
        <taxon>Fungi</taxon>
        <taxon>Dikarya</taxon>
        <taxon>Ascomycota</taxon>
        <taxon>Pezizomycotina</taxon>
        <taxon>Sordariomycetes</taxon>
        <taxon>Hypocreomycetidae</taxon>
        <taxon>Hypocreales</taxon>
        <taxon>Nectriaceae</taxon>
        <taxon>Fusarium</taxon>
        <taxon>Fusarium solani species complex</taxon>
    </lineage>
</organism>
<dbReference type="STRING" id="2010991.A0A3M2QWV0"/>
<protein>
    <recommendedName>
        <fullName evidence="1">DUF6589 domain-containing protein</fullName>
    </recommendedName>
</protein>
<proteinExistence type="predicted"/>
<dbReference type="AlphaFoldDB" id="A0A3M2QWV0"/>
<evidence type="ECO:0000313" key="2">
    <source>
        <dbReference type="EMBL" id="RMI97501.1"/>
    </source>
</evidence>
<keyword evidence="3" id="KW-1185">Reference proteome</keyword>
<dbReference type="OrthoDB" id="5427212at2759"/>
<reference evidence="2 3" key="1">
    <citation type="submission" date="2017-06" db="EMBL/GenBank/DDBJ databases">
        <title>Comparative genomic analysis of Ambrosia Fusariam Clade fungi.</title>
        <authorList>
            <person name="Stajich J.E."/>
            <person name="Carrillo J."/>
            <person name="Kijimoto T."/>
            <person name="Eskalen A."/>
            <person name="O'Donnell K."/>
            <person name="Kasson M."/>
        </authorList>
    </citation>
    <scope>NUCLEOTIDE SEQUENCE [LARGE SCALE GENOMIC DNA]</scope>
    <source>
        <strain evidence="2">UCR3666</strain>
    </source>
</reference>
<comment type="caution">
    <text evidence="2">The sequence shown here is derived from an EMBL/GenBank/DDBJ whole genome shotgun (WGS) entry which is preliminary data.</text>
</comment>
<gene>
    <name evidence="2" type="ORF">CDV36_016238</name>
</gene>
<dbReference type="EMBL" id="NKUJ01000843">
    <property type="protein sequence ID" value="RMI97501.1"/>
    <property type="molecule type" value="Genomic_DNA"/>
</dbReference>
<name>A0A3M2QWV0_9HYPO</name>
<dbReference type="InterPro" id="IPR046496">
    <property type="entry name" value="DUF6589"/>
</dbReference>
<accession>A0A3M2QWV0</accession>
<sequence length="449" mass="50671">MPVIDILPRRKTAHLSLGPIPYDESTNAGNLDVLSNIFREQYQLPDEAFKERLLLVYGDQKTTQRIRMIKSRRSRAAQAVDSLRWVLPVPALFHVRMNYLYMLSRTHFGAAGDGSKATLYDAMNFWVRKGIQSKKADFYALEQLVIHSFQARICALMWSRLGILGLGDTELDIARILQSYGPKELSQLIESIVQSYDVDCRYTKNLELRNHILFLQHTQNYLVMKHAIKHADLGLLHRGIARSCVYFHASGQHKYAFEMLYLKRLISTTAAAPELQRAILANGLVNTTGVDDGWFETDRLVEFHNGKLKTIMRDRRGSAIAVKYLMENCALNTDFFKSVAENTESLLGMSHNGNHPEKKATKDLRMMAEVLVGSGSITGTQHRPVTHDAVDLFDAAISKLAGGGLCKFNRKECLDRLHLTADDFNAEEEDAGDEIGEFFTIDAEDEVTG</sequence>
<evidence type="ECO:0000259" key="1">
    <source>
        <dbReference type="Pfam" id="PF20231"/>
    </source>
</evidence>
<feature type="domain" description="DUF6589" evidence="1">
    <location>
        <begin position="3"/>
        <end position="354"/>
    </location>
</feature>
<evidence type="ECO:0000313" key="3">
    <source>
        <dbReference type="Proteomes" id="UP000277212"/>
    </source>
</evidence>